<proteinExistence type="predicted"/>
<sequence>MIITSIFKRASLEYKAIIRLAYWRLFASKRMLITDLSAPILAVFKVIIYLG</sequence>
<reference evidence="2" key="1">
    <citation type="submission" date="2018-05" db="EMBL/GenBank/DDBJ databases">
        <authorList>
            <person name="Cea G.-C."/>
            <person name="William W."/>
        </authorList>
    </citation>
    <scope>NUCLEOTIDE SEQUENCE [LARGE SCALE GENOMIC DNA]</scope>
    <source>
        <strain evidence="2">DB21MT 5</strain>
    </source>
</reference>
<organism evidence="1 2">
    <name type="scientific">Moritella yayanosii</name>
    <dbReference type="NCBI Taxonomy" id="69539"/>
    <lineage>
        <taxon>Bacteria</taxon>
        <taxon>Pseudomonadati</taxon>
        <taxon>Pseudomonadota</taxon>
        <taxon>Gammaproteobacteria</taxon>
        <taxon>Alteromonadales</taxon>
        <taxon>Moritellaceae</taxon>
        <taxon>Moritella</taxon>
    </lineage>
</organism>
<accession>A0A330LR82</accession>
<dbReference type="Proteomes" id="UP000250163">
    <property type="component" value="Chromosome MORIYA"/>
</dbReference>
<gene>
    <name evidence="1" type="ORF">MORIYA_2989</name>
</gene>
<dbReference type="AlphaFoldDB" id="A0A330LR82"/>
<dbReference type="EMBL" id="LS483250">
    <property type="protein sequence ID" value="SQD79447.1"/>
    <property type="molecule type" value="Genomic_DNA"/>
</dbReference>
<evidence type="ECO:0000313" key="1">
    <source>
        <dbReference type="EMBL" id="SQD79447.1"/>
    </source>
</evidence>
<dbReference type="KEGG" id="mya:MORIYA_2989"/>
<keyword evidence="2" id="KW-1185">Reference proteome</keyword>
<name>A0A330LR82_9GAMM</name>
<evidence type="ECO:0000313" key="2">
    <source>
        <dbReference type="Proteomes" id="UP000250163"/>
    </source>
</evidence>
<protein>
    <submittedName>
        <fullName evidence="1">Uncharacterized protein</fullName>
    </submittedName>
</protein>